<dbReference type="SMART" id="SM00028">
    <property type="entry name" value="TPR"/>
    <property type="match status" value="6"/>
</dbReference>
<reference evidence="3 4" key="1">
    <citation type="journal article" date="2015" name="Genome Biol. Evol.">
        <title>Comparative Genomics of a Bacterivorous Green Alga Reveals Evolutionary Causalities and Consequences of Phago-Mixotrophic Mode of Nutrition.</title>
        <authorList>
            <person name="Burns J.A."/>
            <person name="Paasch A."/>
            <person name="Narechania A."/>
            <person name="Kim E."/>
        </authorList>
    </citation>
    <scope>NUCLEOTIDE SEQUENCE [LARGE SCALE GENOMIC DNA]</scope>
    <source>
        <strain evidence="3 4">PLY_AMNH</strain>
    </source>
</reference>
<proteinExistence type="predicted"/>
<dbReference type="PROSITE" id="PS50005">
    <property type="entry name" value="TPR"/>
    <property type="match status" value="5"/>
</dbReference>
<feature type="compositionally biased region" description="Basic and acidic residues" evidence="2">
    <location>
        <begin position="25"/>
        <end position="39"/>
    </location>
</feature>
<evidence type="ECO:0008006" key="5">
    <source>
        <dbReference type="Google" id="ProtNLM"/>
    </source>
</evidence>
<evidence type="ECO:0000256" key="1">
    <source>
        <dbReference type="PROSITE-ProRule" id="PRU00339"/>
    </source>
</evidence>
<dbReference type="Pfam" id="PF13432">
    <property type="entry name" value="TPR_16"/>
    <property type="match status" value="2"/>
</dbReference>
<dbReference type="Pfam" id="PF13181">
    <property type="entry name" value="TPR_8"/>
    <property type="match status" value="1"/>
</dbReference>
<name>A0AAE0F5T9_9CHLO</name>
<feature type="compositionally biased region" description="Pro residues" evidence="2">
    <location>
        <begin position="40"/>
        <end position="49"/>
    </location>
</feature>
<dbReference type="EMBL" id="LGRX02025438">
    <property type="protein sequence ID" value="KAK3252397.1"/>
    <property type="molecule type" value="Genomic_DNA"/>
</dbReference>
<feature type="region of interest" description="Disordered" evidence="2">
    <location>
        <begin position="21"/>
        <end position="50"/>
    </location>
</feature>
<dbReference type="PANTHER" id="PTHR45081">
    <property type="entry name" value="EF HAND FAMILY PROTEIN, PUTATIVE, EXPRESSED-RELATED"/>
    <property type="match status" value="1"/>
</dbReference>
<protein>
    <recommendedName>
        <fullName evidence="5">UDP-N-acetylglucosamine--peptide N-acetylglucosaminyltransferase SPINDLY</fullName>
    </recommendedName>
</protein>
<feature type="compositionally biased region" description="Basic and acidic residues" evidence="2">
    <location>
        <begin position="449"/>
        <end position="461"/>
    </location>
</feature>
<keyword evidence="4" id="KW-1185">Reference proteome</keyword>
<dbReference type="InterPro" id="IPR011990">
    <property type="entry name" value="TPR-like_helical_dom_sf"/>
</dbReference>
<sequence length="699" mass="76678">GAGDVDRDFDALGLTLEPVLDDDLDLKKGGGDDSPKKGVEPPPDTPALPAPELSEAVKALVQELDTLLQRGVEITGDALVDQESQGKLARALAEMRHRADTLRSPEESFDAHMEMGAVLGAHGRWEEALLSYRRAIALRPEDARAHFRIGNALYSSQKFTEARDSYGRALDVARTPTDSKLLPQIHVNMGVAMEADGFMMGACEHYREAAILNPQQHRALKLLGSALYSLGELRAAEEALQHAVNLRPDYADAQVDLGNALYGLGELESAVACFQKAIELNSSHTEALFNLGNVRREQSQFEAALELYNRMLLVDPTNWKGKLNRSVCLLALGRGEDESLSAFKEVYKKTGKRAEIYEAIKVMKKSCKAKGWNTGLMKKLKSVSTGSTHGQPPQARAISAVDAASKNVRFSRADASASTPEQVAVALEIRAVEKITKLGTCIPTALRREASDDNLPDDRRPQGSAAGSEGKIVRKANVERIFRRLLDASVGAQAFAEAMKHINCRVLAVLDKDEMGTVDLGKVLAVAAVLCQGPIEERKRAAYDILLWRSKQGMDAHVPREDALSYFHDLSLVYKVPNYTAPDLSASGNAGITFQEFSSMIEDESIGFPYLSSLQKIESFDRFRHHGMICAATGYHIVGPRYHCVNGNFDLCASSYAAHLVPTTSKFEEYIFKEYLSESSTKKLSKFACYSPHSELVME</sequence>
<dbReference type="Proteomes" id="UP001190700">
    <property type="component" value="Unassembled WGS sequence"/>
</dbReference>
<dbReference type="SUPFAM" id="SSF48452">
    <property type="entry name" value="TPR-like"/>
    <property type="match status" value="2"/>
</dbReference>
<organism evidence="3 4">
    <name type="scientific">Cymbomonas tetramitiformis</name>
    <dbReference type="NCBI Taxonomy" id="36881"/>
    <lineage>
        <taxon>Eukaryota</taxon>
        <taxon>Viridiplantae</taxon>
        <taxon>Chlorophyta</taxon>
        <taxon>Pyramimonadophyceae</taxon>
        <taxon>Pyramimonadales</taxon>
        <taxon>Pyramimonadaceae</taxon>
        <taxon>Cymbomonas</taxon>
    </lineage>
</organism>
<evidence type="ECO:0000256" key="2">
    <source>
        <dbReference type="SAM" id="MobiDB-lite"/>
    </source>
</evidence>
<keyword evidence="1" id="KW-0802">TPR repeat</keyword>
<dbReference type="AlphaFoldDB" id="A0AAE0F5T9"/>
<evidence type="ECO:0000313" key="4">
    <source>
        <dbReference type="Proteomes" id="UP001190700"/>
    </source>
</evidence>
<feature type="repeat" description="TPR" evidence="1">
    <location>
        <begin position="251"/>
        <end position="284"/>
    </location>
</feature>
<comment type="caution">
    <text evidence="3">The sequence shown here is derived from an EMBL/GenBank/DDBJ whole genome shotgun (WGS) entry which is preliminary data.</text>
</comment>
<dbReference type="PANTHER" id="PTHR45081:SF1">
    <property type="entry name" value="EF HAND FAMILY PROTEIN, PUTATIVE, EXPRESSED-RELATED"/>
    <property type="match status" value="1"/>
</dbReference>
<gene>
    <name evidence="3" type="ORF">CYMTET_38301</name>
</gene>
<dbReference type="InterPro" id="IPR019734">
    <property type="entry name" value="TPR_rpt"/>
</dbReference>
<dbReference type="PROSITE" id="PS50293">
    <property type="entry name" value="TPR_REGION"/>
    <property type="match status" value="2"/>
</dbReference>
<dbReference type="GO" id="GO:0005886">
    <property type="term" value="C:plasma membrane"/>
    <property type="evidence" value="ECO:0007669"/>
    <property type="project" value="TreeGrafter"/>
</dbReference>
<feature type="repeat" description="TPR" evidence="1">
    <location>
        <begin position="143"/>
        <end position="176"/>
    </location>
</feature>
<dbReference type="Gene3D" id="1.25.40.10">
    <property type="entry name" value="Tetratricopeptide repeat domain"/>
    <property type="match status" value="3"/>
</dbReference>
<accession>A0AAE0F5T9</accession>
<feature type="region of interest" description="Disordered" evidence="2">
    <location>
        <begin position="449"/>
        <end position="470"/>
    </location>
</feature>
<feature type="repeat" description="TPR" evidence="1">
    <location>
        <begin position="217"/>
        <end position="250"/>
    </location>
</feature>
<feature type="repeat" description="TPR" evidence="1">
    <location>
        <begin position="285"/>
        <end position="318"/>
    </location>
</feature>
<evidence type="ECO:0000313" key="3">
    <source>
        <dbReference type="EMBL" id="KAK3252397.1"/>
    </source>
</evidence>
<feature type="non-terminal residue" evidence="3">
    <location>
        <position position="1"/>
    </location>
</feature>
<feature type="repeat" description="TPR" evidence="1">
    <location>
        <begin position="109"/>
        <end position="142"/>
    </location>
</feature>